<dbReference type="Gene3D" id="3.10.10.10">
    <property type="entry name" value="HIV Type 1 Reverse Transcriptase, subunit A, domain 1"/>
    <property type="match status" value="1"/>
</dbReference>
<comment type="similarity">
    <text evidence="2">Belongs to the beta type-B retroviral polymerase family. HERV class-II K(HML-2) pol subfamily.</text>
</comment>
<evidence type="ECO:0000256" key="2">
    <source>
        <dbReference type="ARBA" id="ARBA00010879"/>
    </source>
</evidence>
<dbReference type="InterPro" id="IPR043502">
    <property type="entry name" value="DNA/RNA_pol_sf"/>
</dbReference>
<evidence type="ECO:0000256" key="7">
    <source>
        <dbReference type="ARBA" id="ARBA00022989"/>
    </source>
</evidence>
<proteinExistence type="inferred from homology"/>
<dbReference type="Gene3D" id="2.60.40.60">
    <property type="entry name" value="Cadherins"/>
    <property type="match status" value="7"/>
</dbReference>
<feature type="domain" description="Cadherin" evidence="11">
    <location>
        <begin position="722"/>
        <end position="820"/>
    </location>
</feature>
<feature type="domain" description="Cadherin" evidence="11">
    <location>
        <begin position="634"/>
        <end position="728"/>
    </location>
</feature>
<evidence type="ECO:0000256" key="8">
    <source>
        <dbReference type="ARBA" id="ARBA00023136"/>
    </source>
</evidence>
<keyword evidence="8" id="KW-0472">Membrane</keyword>
<dbReference type="PANTHER" id="PTHR24028">
    <property type="entry name" value="CADHERIN-87A"/>
    <property type="match status" value="1"/>
</dbReference>
<organism evidence="13 14">
    <name type="scientific">Ranitomeya imitator</name>
    <name type="common">mimic poison frog</name>
    <dbReference type="NCBI Taxonomy" id="111125"/>
    <lineage>
        <taxon>Eukaryota</taxon>
        <taxon>Metazoa</taxon>
        <taxon>Chordata</taxon>
        <taxon>Craniata</taxon>
        <taxon>Vertebrata</taxon>
        <taxon>Euteleostomi</taxon>
        <taxon>Amphibia</taxon>
        <taxon>Batrachia</taxon>
        <taxon>Anura</taxon>
        <taxon>Neobatrachia</taxon>
        <taxon>Hyloidea</taxon>
        <taxon>Dendrobatidae</taxon>
        <taxon>Dendrobatinae</taxon>
        <taxon>Ranitomeya</taxon>
    </lineage>
</organism>
<dbReference type="EC" id="3.1.26.4" evidence="3"/>
<dbReference type="PRINTS" id="PR00205">
    <property type="entry name" value="CADHERIN"/>
</dbReference>
<evidence type="ECO:0000259" key="11">
    <source>
        <dbReference type="PROSITE" id="PS50268"/>
    </source>
</evidence>
<dbReference type="PROSITE" id="PS50268">
    <property type="entry name" value="CADHERIN_2"/>
    <property type="match status" value="7"/>
</dbReference>
<feature type="domain" description="Cadherin" evidence="11">
    <location>
        <begin position="303"/>
        <end position="412"/>
    </location>
</feature>
<evidence type="ECO:0000256" key="9">
    <source>
        <dbReference type="ARBA" id="ARBA00023180"/>
    </source>
</evidence>
<dbReference type="InterPro" id="IPR000477">
    <property type="entry name" value="RT_dom"/>
</dbReference>
<evidence type="ECO:0000256" key="5">
    <source>
        <dbReference type="ARBA" id="ARBA00022737"/>
    </source>
</evidence>
<evidence type="ECO:0000256" key="10">
    <source>
        <dbReference type="PROSITE-ProRule" id="PRU00043"/>
    </source>
</evidence>
<evidence type="ECO:0000313" key="13">
    <source>
        <dbReference type="EMBL" id="CAJ0933395.1"/>
    </source>
</evidence>
<dbReference type="InterPro" id="IPR020894">
    <property type="entry name" value="Cadherin_CS"/>
</dbReference>
<dbReference type="CDD" id="cd03714">
    <property type="entry name" value="RT_DIRS1"/>
    <property type="match status" value="1"/>
</dbReference>
<dbReference type="SUPFAM" id="SSF56672">
    <property type="entry name" value="DNA/RNA polymerases"/>
    <property type="match status" value="1"/>
</dbReference>
<accession>A0ABN9L964</accession>
<keyword evidence="6 10" id="KW-0106">Calcium</keyword>
<keyword evidence="7" id="KW-1133">Transmembrane helix</keyword>
<dbReference type="InterPro" id="IPR050174">
    <property type="entry name" value="Protocadherin/Cadherin-CA"/>
</dbReference>
<feature type="domain" description="Cadherin" evidence="11">
    <location>
        <begin position="514"/>
        <end position="620"/>
    </location>
</feature>
<dbReference type="InterPro" id="IPR043128">
    <property type="entry name" value="Rev_trsase/Diguanyl_cyclase"/>
</dbReference>
<evidence type="ECO:0000256" key="4">
    <source>
        <dbReference type="ARBA" id="ARBA00022692"/>
    </source>
</evidence>
<feature type="domain" description="Cadherin" evidence="11">
    <location>
        <begin position="842"/>
        <end position="897"/>
    </location>
</feature>
<comment type="caution">
    <text evidence="13">The sequence shown here is derived from an EMBL/GenBank/DDBJ whole genome shotgun (WGS) entry which is preliminary data.</text>
</comment>
<dbReference type="InterPro" id="IPR002126">
    <property type="entry name" value="Cadherin-like_dom"/>
</dbReference>
<protein>
    <recommendedName>
        <fullName evidence="3">ribonuclease H</fullName>
        <ecNumber evidence="3">3.1.26.4</ecNumber>
    </recommendedName>
</protein>
<feature type="domain" description="Reverse transcriptase" evidence="12">
    <location>
        <begin position="34"/>
        <end position="220"/>
    </location>
</feature>
<dbReference type="PANTHER" id="PTHR24028:SF328">
    <property type="entry name" value="CADHERIN-3"/>
    <property type="match status" value="1"/>
</dbReference>
<evidence type="ECO:0000313" key="14">
    <source>
        <dbReference type="Proteomes" id="UP001176940"/>
    </source>
</evidence>
<keyword evidence="14" id="KW-1185">Reference proteome</keyword>
<dbReference type="Gene3D" id="3.30.70.270">
    <property type="match status" value="1"/>
</dbReference>
<dbReference type="Proteomes" id="UP001176940">
    <property type="component" value="Unassembled WGS sequence"/>
</dbReference>
<sequence length="929" mass="103465">MPHNQFVVTPRRKSEIEQLSIQREVLSLLEKKVLQEVPQQEETRGFYSPLFLRTKPDGTFRVIINLKQLNRYLVIEKFKMETIKSCVRSLIPSCFMTVIDLKDAYYHVPIHPDFRKYLRVAVMIQGELKHYQYKALPFGLAIAPRVFTKLMAEVMAHIREQNILIVPYLDDLLVMGSSSLHCSQQLNRVMVALSNLGWFLNLEKSRLIPSQVQLYLGILIDSTKQECRLPEEKVSNMIHLGPENDYFHMNPLNGEITLAKVLEYNMINRFELYAGAEDPSGHFNVVPVIIDIQDVDTMNPHFIFPLYEGSISENQTGRISTHPEAIKAVDGDLGINETVYYSIRKVYPTEFAKFISIDHSDGIISVNKEIDRETVSLITVEIKATQQNNQLKSADSVVMITILDENDNTPQFSQSTYEASLPENSPSGSIILVLRVTDKDQDGLSNGYFRTNNTMFKVDKNGVMYFNHGELDREATPRINVQVWVFDALFGGLNSSAKVIITITDVNDNNPEFNNLPLRYTIPEGNYTDTSPVLVAKLNVTDLDAGLNGYVTVSTDAESGDKSFRVQENGNIFASGPLDREAKDKFEIVLIASDRGSPPRKSFADAVIVIQDVNDNVPTFTKEDYSADLILTKAKAGDKIMSVSATDLDIGNNSLISYRFVQPHRGFAINEENGDIFLTSPVFAISGTNIVIPVIAIDHGSPALSSTASVIINVSEGETEFVNSNYSFSLLEGMPEGTYVGSVAVTAGPDVAVMYFVQTYAKLFSITESGTIVTRAILDREEQDSYNVLVTAVDSQDPPNTAAVKVIIAIMDVNDNSPVFSPIINLNVTCLENKNFLDLDNITATDVDVGKNGAITYSLENDFDSTFYINSSTGQLMNIKPLDAESTDNYDLKVIVSTNSLEVSCVHASREGQCYKWLNNGNLCCVYEA</sequence>
<reference evidence="13" key="1">
    <citation type="submission" date="2023-07" db="EMBL/GenBank/DDBJ databases">
        <authorList>
            <person name="Stuckert A."/>
        </authorList>
    </citation>
    <scope>NUCLEOTIDE SEQUENCE</scope>
</reference>
<dbReference type="SUPFAM" id="SSF49313">
    <property type="entry name" value="Cadherin-like"/>
    <property type="match status" value="7"/>
</dbReference>
<feature type="domain" description="Cadherin" evidence="11">
    <location>
        <begin position="413"/>
        <end position="513"/>
    </location>
</feature>
<feature type="domain" description="Cadherin" evidence="11">
    <location>
        <begin position="242"/>
        <end position="302"/>
    </location>
</feature>
<name>A0ABN9L964_9NEOB</name>
<dbReference type="Pfam" id="PF00078">
    <property type="entry name" value="RVT_1"/>
    <property type="match status" value="1"/>
</dbReference>
<dbReference type="EMBL" id="CAUEEQ010009439">
    <property type="protein sequence ID" value="CAJ0933395.1"/>
    <property type="molecule type" value="Genomic_DNA"/>
</dbReference>
<dbReference type="CDD" id="cd11304">
    <property type="entry name" value="Cadherin_repeat"/>
    <property type="match status" value="7"/>
</dbReference>
<evidence type="ECO:0000256" key="1">
    <source>
        <dbReference type="ARBA" id="ARBA00004167"/>
    </source>
</evidence>
<evidence type="ECO:0000259" key="12">
    <source>
        <dbReference type="PROSITE" id="PS50878"/>
    </source>
</evidence>
<evidence type="ECO:0000256" key="3">
    <source>
        <dbReference type="ARBA" id="ARBA00012180"/>
    </source>
</evidence>
<keyword evidence="9" id="KW-0325">Glycoprotein</keyword>
<dbReference type="PROSITE" id="PS50878">
    <property type="entry name" value="RT_POL"/>
    <property type="match status" value="1"/>
</dbReference>
<gene>
    <name evidence="13" type="ORF">RIMI_LOCUS5503756</name>
</gene>
<dbReference type="Pfam" id="PF00028">
    <property type="entry name" value="Cadherin"/>
    <property type="match status" value="6"/>
</dbReference>
<keyword evidence="4" id="KW-0812">Transmembrane</keyword>
<evidence type="ECO:0000256" key="6">
    <source>
        <dbReference type="ARBA" id="ARBA00022837"/>
    </source>
</evidence>
<dbReference type="SMART" id="SM00112">
    <property type="entry name" value="CA"/>
    <property type="match status" value="7"/>
</dbReference>
<dbReference type="PROSITE" id="PS00232">
    <property type="entry name" value="CADHERIN_1"/>
    <property type="match status" value="4"/>
</dbReference>
<dbReference type="InterPro" id="IPR015919">
    <property type="entry name" value="Cadherin-like_sf"/>
</dbReference>
<keyword evidence="5" id="KW-0677">Repeat</keyword>
<comment type="subcellular location">
    <subcellularLocation>
        <location evidence="1">Membrane</location>
        <topology evidence="1">Single-pass membrane protein</topology>
    </subcellularLocation>
</comment>